<accession>A0A483CSS2</accession>
<dbReference type="AlphaFoldDB" id="A0A483CSS2"/>
<keyword evidence="4" id="KW-1185">Reference proteome</keyword>
<dbReference type="SUPFAM" id="SSF53756">
    <property type="entry name" value="UDP-Glycosyltransferase/glycogen phosphorylase"/>
    <property type="match status" value="1"/>
</dbReference>
<dbReference type="InterPro" id="IPR050194">
    <property type="entry name" value="Glycosyltransferase_grp1"/>
</dbReference>
<dbReference type="Pfam" id="PF13439">
    <property type="entry name" value="Glyco_transf_4"/>
    <property type="match status" value="1"/>
</dbReference>
<sequence>MDGKNLLVLTSAFPDSENRSTGGIFVKEQIQEIKKYFDNIYVISRNSIFSKYFDQNNFSNYSFENVNVYYMDSYNFPIPYLPHILRGFWLNIESKQLLKVIRSKKIHFDLIHAHYTWYCGSIAVRLKNKFHVPVVITEHTSNSMNQAIKNNDAVWIKTWEDADHIIRVKSSDIAQIEGVGIPKHKISYIPNGYTQYKFYPRDLKNCRKLLGLPLDKKILLYVGNFYDPVKGHVHLVNATKELLRVRKDFIVIFIGTGKLKKDIEDYVTHTNLSSYIMMPSGRPHDEIGLWMNACDLFVLPSLSESFGIVQIEALACGKPIVATKNGGSEEILIADEYGFLVEPANPRDLADKILKALDKQWDQEIILHYAEQFTWEKIAKEIMDVYSKILDTEGYVK</sequence>
<dbReference type="Proteomes" id="UP000292580">
    <property type="component" value="Unassembled WGS sequence"/>
</dbReference>
<proteinExistence type="predicted"/>
<organism evidence="3 4">
    <name type="scientific">Methanofollis fontis</name>
    <dbReference type="NCBI Taxonomy" id="2052832"/>
    <lineage>
        <taxon>Archaea</taxon>
        <taxon>Methanobacteriati</taxon>
        <taxon>Methanobacteriota</taxon>
        <taxon>Stenosarchaea group</taxon>
        <taxon>Methanomicrobia</taxon>
        <taxon>Methanomicrobiales</taxon>
        <taxon>Methanomicrobiaceae</taxon>
        <taxon>Methanofollis</taxon>
    </lineage>
</organism>
<evidence type="ECO:0000313" key="3">
    <source>
        <dbReference type="EMBL" id="TAJ44251.1"/>
    </source>
</evidence>
<name>A0A483CSS2_9EURY</name>
<dbReference type="PANTHER" id="PTHR45947:SF3">
    <property type="entry name" value="SULFOQUINOVOSYL TRANSFERASE SQD2"/>
    <property type="match status" value="1"/>
</dbReference>
<keyword evidence="3" id="KW-0808">Transferase</keyword>
<dbReference type="PANTHER" id="PTHR45947">
    <property type="entry name" value="SULFOQUINOVOSYL TRANSFERASE SQD2"/>
    <property type="match status" value="1"/>
</dbReference>
<evidence type="ECO:0000259" key="2">
    <source>
        <dbReference type="Pfam" id="PF13439"/>
    </source>
</evidence>
<dbReference type="InterPro" id="IPR001296">
    <property type="entry name" value="Glyco_trans_1"/>
</dbReference>
<reference evidence="3 4" key="1">
    <citation type="submission" date="2017-11" db="EMBL/GenBank/DDBJ databases">
        <title>Isolation and Characterization of Methanofollis Species from Methane Seep Offshore SW Taiwan.</title>
        <authorList>
            <person name="Teng N.-H."/>
            <person name="Lai M.-C."/>
            <person name="Chen S.-C."/>
        </authorList>
    </citation>
    <scope>NUCLEOTIDE SEQUENCE [LARGE SCALE GENOMIC DNA]</scope>
    <source>
        <strain evidence="3 4">FWC-SCC2</strain>
    </source>
</reference>
<protein>
    <submittedName>
        <fullName evidence="3">Glycosyltransferase family 4 protein</fullName>
    </submittedName>
</protein>
<evidence type="ECO:0000313" key="4">
    <source>
        <dbReference type="Proteomes" id="UP000292580"/>
    </source>
</evidence>
<dbReference type="OrthoDB" id="132546at2157"/>
<dbReference type="Pfam" id="PF00534">
    <property type="entry name" value="Glycos_transf_1"/>
    <property type="match status" value="1"/>
</dbReference>
<dbReference type="RefSeq" id="WP_130647323.1">
    <property type="nucleotide sequence ID" value="NZ_PGCL01000003.1"/>
</dbReference>
<evidence type="ECO:0000259" key="1">
    <source>
        <dbReference type="Pfam" id="PF00534"/>
    </source>
</evidence>
<gene>
    <name evidence="3" type="ORF">CUJ86_09535</name>
</gene>
<comment type="caution">
    <text evidence="3">The sequence shown here is derived from an EMBL/GenBank/DDBJ whole genome shotgun (WGS) entry which is preliminary data.</text>
</comment>
<dbReference type="GO" id="GO:0016757">
    <property type="term" value="F:glycosyltransferase activity"/>
    <property type="evidence" value="ECO:0007669"/>
    <property type="project" value="InterPro"/>
</dbReference>
<dbReference type="Gene3D" id="3.40.50.2000">
    <property type="entry name" value="Glycogen Phosphorylase B"/>
    <property type="match status" value="2"/>
</dbReference>
<dbReference type="InterPro" id="IPR028098">
    <property type="entry name" value="Glyco_trans_4-like_N"/>
</dbReference>
<feature type="domain" description="Glycosyl transferase family 1" evidence="1">
    <location>
        <begin position="209"/>
        <end position="364"/>
    </location>
</feature>
<dbReference type="EMBL" id="PGCL01000003">
    <property type="protein sequence ID" value="TAJ44251.1"/>
    <property type="molecule type" value="Genomic_DNA"/>
</dbReference>
<feature type="domain" description="Glycosyltransferase subfamily 4-like N-terminal" evidence="2">
    <location>
        <begin position="74"/>
        <end position="192"/>
    </location>
</feature>